<protein>
    <submittedName>
        <fullName evidence="1">Uncharacterized protein</fullName>
    </submittedName>
</protein>
<organism evidence="1 2">
    <name type="scientific">Streptomyces spectabilis</name>
    <dbReference type="NCBI Taxonomy" id="68270"/>
    <lineage>
        <taxon>Bacteria</taxon>
        <taxon>Bacillati</taxon>
        <taxon>Actinomycetota</taxon>
        <taxon>Actinomycetes</taxon>
        <taxon>Kitasatosporales</taxon>
        <taxon>Streptomycetaceae</taxon>
        <taxon>Streptomyces</taxon>
    </lineage>
</organism>
<reference evidence="1 2" key="1">
    <citation type="journal article" date="2019" name="J. Ind. Microbiol. Biotechnol.">
        <title>The complete genomic sequence of Streptomyces spectabilis NRRL-2792 and identification of secondary metabolite biosynthetic gene clusters.</title>
        <authorList>
            <person name="Sinha A."/>
            <person name="Phillips-Salemka S."/>
            <person name="Niraula T.A."/>
            <person name="Short K.A."/>
            <person name="Niraula N.P."/>
        </authorList>
    </citation>
    <scope>NUCLEOTIDE SEQUENCE [LARGE SCALE GENOMIC DNA]</scope>
    <source>
        <strain evidence="1 2">NRRL 2792</strain>
    </source>
</reference>
<accession>A0A516R2C1</accession>
<gene>
    <name evidence="1" type="ORF">FH965_03845</name>
</gene>
<name>A0A516R2C1_STRST</name>
<proteinExistence type="predicted"/>
<dbReference type="Proteomes" id="UP000316806">
    <property type="component" value="Chromosome"/>
</dbReference>
<evidence type="ECO:0000313" key="1">
    <source>
        <dbReference type="EMBL" id="QDQ09799.1"/>
    </source>
</evidence>
<dbReference type="AlphaFoldDB" id="A0A516R2C1"/>
<dbReference type="EMBL" id="CP040916">
    <property type="protein sequence ID" value="QDQ09799.1"/>
    <property type="molecule type" value="Genomic_DNA"/>
</dbReference>
<dbReference type="RefSeq" id="WP_144001375.1">
    <property type="nucleotide sequence ID" value="NZ_CP040916.1"/>
</dbReference>
<sequence>MDRHTFPPDLLETQEAWYVTYRQLADVPMTGAAAHRRRLLRLSRMIAAHPFWQTSAGTPAARVALKEQARARTAEAIRSGAGRR</sequence>
<evidence type="ECO:0000313" key="2">
    <source>
        <dbReference type="Proteomes" id="UP000316806"/>
    </source>
</evidence>